<dbReference type="CDD" id="cd06124">
    <property type="entry name" value="cupin_NimR-like_N"/>
    <property type="match status" value="1"/>
</dbReference>
<dbReference type="GO" id="GO:0003700">
    <property type="term" value="F:DNA-binding transcription factor activity"/>
    <property type="evidence" value="ECO:0007669"/>
    <property type="project" value="InterPro"/>
</dbReference>
<evidence type="ECO:0000256" key="3">
    <source>
        <dbReference type="ARBA" id="ARBA00023125"/>
    </source>
</evidence>
<dbReference type="SMART" id="SM00342">
    <property type="entry name" value="HTH_ARAC"/>
    <property type="match status" value="1"/>
</dbReference>
<feature type="domain" description="HTH araC/xylS-type" evidence="6">
    <location>
        <begin position="194"/>
        <end position="294"/>
    </location>
</feature>
<dbReference type="PROSITE" id="PS01124">
    <property type="entry name" value="HTH_ARAC_FAMILY_2"/>
    <property type="match status" value="1"/>
</dbReference>
<evidence type="ECO:0000313" key="8">
    <source>
        <dbReference type="Proteomes" id="UP001336250"/>
    </source>
</evidence>
<dbReference type="PANTHER" id="PTHR11019">
    <property type="entry name" value="HTH-TYPE TRANSCRIPTIONAL REGULATOR NIMR"/>
    <property type="match status" value="1"/>
</dbReference>
<proteinExistence type="predicted"/>
<dbReference type="EMBL" id="JAZIBG010000036">
    <property type="protein sequence ID" value="MEF7615639.1"/>
    <property type="molecule type" value="Genomic_DNA"/>
</dbReference>
<dbReference type="InterPro" id="IPR018060">
    <property type="entry name" value="HTH_AraC"/>
</dbReference>
<dbReference type="Proteomes" id="UP001336250">
    <property type="component" value="Unassembled WGS sequence"/>
</dbReference>
<sequence length="296" mass="32667">MPRTPQRESPPAPHRAAQRRIGPLTPHLYTPTAERPVRAKRHRLTPEQFVVPHSHPWAQFVFSSTGVTRLTTAHGSYIVPPSRSVWVPPGVEHAVTVLSETDLFTLYFLQPSGRCGPQVPRAEEAPWRQCRVLEVSDLLRALVMSMDVVPDADGGPVPPPRETLQREARLSALILDELRRAQPIPLGVDLPADKRLRALCEAVIDDPTRHATLAGWARGTGASARTVARLFQQELGTSFGQWRQQVLLAKAVAMAAHRQPMKRIAADLGYASASAFTAMVRRSVGMPPARFFGYAL</sequence>
<dbReference type="SUPFAM" id="SSF51182">
    <property type="entry name" value="RmlC-like cupins"/>
    <property type="match status" value="1"/>
</dbReference>
<dbReference type="Pfam" id="PF12833">
    <property type="entry name" value="HTH_18"/>
    <property type="match status" value="1"/>
</dbReference>
<keyword evidence="4" id="KW-0804">Transcription</keyword>
<dbReference type="GO" id="GO:0043565">
    <property type="term" value="F:sequence-specific DNA binding"/>
    <property type="evidence" value="ECO:0007669"/>
    <property type="project" value="InterPro"/>
</dbReference>
<reference evidence="7 8" key="1">
    <citation type="submission" date="2024-02" db="EMBL/GenBank/DDBJ databases">
        <title>Genome sequence of Aquincola sp. MAHUQ-54.</title>
        <authorList>
            <person name="Huq M.A."/>
        </authorList>
    </citation>
    <scope>NUCLEOTIDE SEQUENCE [LARGE SCALE GENOMIC DNA]</scope>
    <source>
        <strain evidence="7 8">MAHUQ-54</strain>
    </source>
</reference>
<dbReference type="FunFam" id="1.10.10.60:FF:000132">
    <property type="entry name" value="AraC family transcriptional regulator"/>
    <property type="match status" value="1"/>
</dbReference>
<dbReference type="InterPro" id="IPR003313">
    <property type="entry name" value="AraC-bd"/>
</dbReference>
<protein>
    <submittedName>
        <fullName evidence="7">Helix-turn-helix transcriptional regulator</fullName>
    </submittedName>
</protein>
<evidence type="ECO:0000256" key="1">
    <source>
        <dbReference type="ARBA" id="ARBA00022491"/>
    </source>
</evidence>
<dbReference type="InterPro" id="IPR018062">
    <property type="entry name" value="HTH_AraC-typ_CS"/>
</dbReference>
<name>A0AAW9Q8R1_9BURK</name>
<keyword evidence="2" id="KW-0805">Transcription regulation</keyword>
<dbReference type="RefSeq" id="WP_332290938.1">
    <property type="nucleotide sequence ID" value="NZ_JAZIBG010000036.1"/>
</dbReference>
<dbReference type="Gene3D" id="1.10.10.60">
    <property type="entry name" value="Homeodomain-like"/>
    <property type="match status" value="1"/>
</dbReference>
<dbReference type="PROSITE" id="PS00041">
    <property type="entry name" value="HTH_ARAC_FAMILY_1"/>
    <property type="match status" value="1"/>
</dbReference>
<evidence type="ECO:0000256" key="2">
    <source>
        <dbReference type="ARBA" id="ARBA00023015"/>
    </source>
</evidence>
<dbReference type="Gene3D" id="2.60.120.10">
    <property type="entry name" value="Jelly Rolls"/>
    <property type="match status" value="1"/>
</dbReference>
<keyword evidence="3" id="KW-0238">DNA-binding</keyword>
<dbReference type="Pfam" id="PF02311">
    <property type="entry name" value="AraC_binding"/>
    <property type="match status" value="1"/>
</dbReference>
<organism evidence="7 8">
    <name type="scientific">Aquincola agrisoli</name>
    <dbReference type="NCBI Taxonomy" id="3119538"/>
    <lineage>
        <taxon>Bacteria</taxon>
        <taxon>Pseudomonadati</taxon>
        <taxon>Pseudomonadota</taxon>
        <taxon>Betaproteobacteria</taxon>
        <taxon>Burkholderiales</taxon>
        <taxon>Sphaerotilaceae</taxon>
        <taxon>Aquincola</taxon>
    </lineage>
</organism>
<evidence type="ECO:0000256" key="5">
    <source>
        <dbReference type="SAM" id="MobiDB-lite"/>
    </source>
</evidence>
<keyword evidence="1" id="KW-0678">Repressor</keyword>
<comment type="caution">
    <text evidence="7">The sequence shown here is derived from an EMBL/GenBank/DDBJ whole genome shotgun (WGS) entry which is preliminary data.</text>
</comment>
<dbReference type="PANTHER" id="PTHR11019:SF159">
    <property type="entry name" value="TRANSCRIPTIONAL REGULATOR-RELATED"/>
    <property type="match status" value="1"/>
</dbReference>
<dbReference type="InterPro" id="IPR014710">
    <property type="entry name" value="RmlC-like_jellyroll"/>
</dbReference>
<evidence type="ECO:0000259" key="6">
    <source>
        <dbReference type="PROSITE" id="PS01124"/>
    </source>
</evidence>
<evidence type="ECO:0000256" key="4">
    <source>
        <dbReference type="ARBA" id="ARBA00023163"/>
    </source>
</evidence>
<keyword evidence="8" id="KW-1185">Reference proteome</keyword>
<feature type="region of interest" description="Disordered" evidence="5">
    <location>
        <begin position="1"/>
        <end position="33"/>
    </location>
</feature>
<dbReference type="InterPro" id="IPR011051">
    <property type="entry name" value="RmlC_Cupin_sf"/>
</dbReference>
<dbReference type="AlphaFoldDB" id="A0AAW9Q8R1"/>
<accession>A0AAW9Q8R1</accession>
<gene>
    <name evidence="7" type="ORF">V4F39_17120</name>
</gene>
<evidence type="ECO:0000313" key="7">
    <source>
        <dbReference type="EMBL" id="MEF7615639.1"/>
    </source>
</evidence>